<protein>
    <submittedName>
        <fullName evidence="5">Leucine-rich repeat protein</fullName>
    </submittedName>
</protein>
<dbReference type="InterPro" id="IPR032675">
    <property type="entry name" value="LRR_dom_sf"/>
</dbReference>
<dbReference type="Pfam" id="PF13306">
    <property type="entry name" value="LRR_5"/>
    <property type="match status" value="1"/>
</dbReference>
<evidence type="ECO:0000256" key="3">
    <source>
        <dbReference type="ARBA" id="ARBA00023186"/>
    </source>
</evidence>
<sequence>MSAKRVIGIDFGTSNSVVRVKRYGEDGQPFGDRLFVSNILFDGNDSVPTLVQIPDDIEITPELELKEEDCEFGRAAAVEQPGMRTWRDFKTDLESKDPGIRMRARWLTRLFLKYIYRQYQTQSIHLGDGTDEELVYVSYPAKYSEENRQFMIQAAKDAGFSNVRGITEPEAAVRAFLVQGERELRQMGLLHADGASYLLFLDMGAGTTDLAVCKYENGSTQIISTWPDDRTNIYFGGKDIDQVLSGYVEAYLRSNNNVVPSYFTDHFSEKYIDAVKAWKEVTVSRTLKRNKSVPYFSAVKNPYPNLPDFSPAIGRKEFEDTCKQYLCSFPELVNGCLAHTREIDPDFPGTDGIELVLLTGGHSQWYFIPEILTGKNQAFGSVSLPQIQSEPARVRLSGKPQEMVAVGMVYDLLKSDHSGEAVKPDEQEQSIEEQNTGNQYGKDQNSQESKEQFRSGRDLVYGKSEVGDKPSPIPYYQEKVLTREEVKQRFHGTKNIIIPEEYTTIGENAFGGTGWGAAGNAFAGLFSKQVTGVETVQLPAGLRHIGEMSFFDCKNIKSIKLPQGLLTIGDSAFKGCNSLQMVTIPGSVKKISRSAFEDCKGLKSVIIENGVEEIGWRAFRYCDSLSSVTIKGHVKKICEEAFGGSNVFMTVVIEDDVENIDVDAFAIAFAYRLGTLGEMEIRCRRGSQAEKYAINRKIKVSY</sequence>
<dbReference type="Gene3D" id="3.30.420.40">
    <property type="match status" value="2"/>
</dbReference>
<dbReference type="InterPro" id="IPR043129">
    <property type="entry name" value="ATPase_NBD"/>
</dbReference>
<accession>A0ABS6KDM0</accession>
<dbReference type="PANTHER" id="PTHR45661">
    <property type="entry name" value="SURFACE ANTIGEN"/>
    <property type="match status" value="1"/>
</dbReference>
<evidence type="ECO:0000256" key="4">
    <source>
        <dbReference type="SAM" id="MobiDB-lite"/>
    </source>
</evidence>
<dbReference type="SUPFAM" id="SSF52058">
    <property type="entry name" value="L domain-like"/>
    <property type="match status" value="1"/>
</dbReference>
<name>A0ABS6KDM0_9FIRM</name>
<comment type="caution">
    <text evidence="5">The sequence shown here is derived from an EMBL/GenBank/DDBJ whole genome shotgun (WGS) entry which is preliminary data.</text>
</comment>
<proteinExistence type="predicted"/>
<dbReference type="InterPro" id="IPR013126">
    <property type="entry name" value="Hsp_70_fam"/>
</dbReference>
<dbReference type="CDD" id="cd10170">
    <property type="entry name" value="ASKHA_NBD_HSP70"/>
    <property type="match status" value="1"/>
</dbReference>
<evidence type="ECO:0000256" key="1">
    <source>
        <dbReference type="ARBA" id="ARBA00022741"/>
    </source>
</evidence>
<feature type="compositionally biased region" description="Polar residues" evidence="4">
    <location>
        <begin position="432"/>
        <end position="447"/>
    </location>
</feature>
<evidence type="ECO:0000313" key="5">
    <source>
        <dbReference type="EMBL" id="MBU9728609.1"/>
    </source>
</evidence>
<dbReference type="InterPro" id="IPR053139">
    <property type="entry name" value="Surface_bspA-like"/>
</dbReference>
<keyword evidence="6" id="KW-1185">Reference proteome</keyword>
<feature type="region of interest" description="Disordered" evidence="4">
    <location>
        <begin position="419"/>
        <end position="455"/>
    </location>
</feature>
<keyword evidence="2" id="KW-0067">ATP-binding</keyword>
<dbReference type="InterPro" id="IPR026906">
    <property type="entry name" value="LRR_5"/>
</dbReference>
<dbReference type="Gene3D" id="3.90.640.10">
    <property type="entry name" value="Actin, Chain A, domain 4"/>
    <property type="match status" value="1"/>
</dbReference>
<dbReference type="PANTHER" id="PTHR45661:SF3">
    <property type="entry name" value="IG-LIKE DOMAIN-CONTAINING PROTEIN"/>
    <property type="match status" value="1"/>
</dbReference>
<organism evidence="5 6">
    <name type="scientific">Diplocloster modestus</name>
    <dbReference type="NCBI Taxonomy" id="2850322"/>
    <lineage>
        <taxon>Bacteria</taxon>
        <taxon>Bacillati</taxon>
        <taxon>Bacillota</taxon>
        <taxon>Clostridia</taxon>
        <taxon>Lachnospirales</taxon>
        <taxon>Lachnospiraceae</taxon>
        <taxon>Diplocloster</taxon>
    </lineage>
</organism>
<reference evidence="5 6" key="1">
    <citation type="submission" date="2021-06" db="EMBL/GenBank/DDBJ databases">
        <title>Description of novel taxa of the family Lachnospiraceae.</title>
        <authorList>
            <person name="Chaplin A.V."/>
            <person name="Sokolova S.R."/>
            <person name="Pikina A.P."/>
            <person name="Korzhanova M."/>
            <person name="Belova V."/>
            <person name="Korostin D."/>
            <person name="Efimov B.A."/>
        </authorList>
    </citation>
    <scope>NUCLEOTIDE SEQUENCE [LARGE SCALE GENOMIC DNA]</scope>
    <source>
        <strain evidence="5 6">ASD4241</strain>
    </source>
</reference>
<evidence type="ECO:0000313" key="6">
    <source>
        <dbReference type="Proteomes" id="UP001314681"/>
    </source>
</evidence>
<dbReference type="SUPFAM" id="SSF53067">
    <property type="entry name" value="Actin-like ATPase domain"/>
    <property type="match status" value="2"/>
</dbReference>
<keyword evidence="1" id="KW-0547">Nucleotide-binding</keyword>
<dbReference type="Pfam" id="PF00012">
    <property type="entry name" value="HSP70"/>
    <property type="match status" value="1"/>
</dbReference>
<keyword evidence="3" id="KW-0143">Chaperone</keyword>
<dbReference type="RefSeq" id="WP_238727468.1">
    <property type="nucleotide sequence ID" value="NZ_JAHQCX010000021.1"/>
</dbReference>
<gene>
    <name evidence="5" type="ORF">KTH90_21705</name>
</gene>
<dbReference type="Gene3D" id="3.80.10.10">
    <property type="entry name" value="Ribonuclease Inhibitor"/>
    <property type="match status" value="1"/>
</dbReference>
<dbReference type="Proteomes" id="UP001314681">
    <property type="component" value="Unassembled WGS sequence"/>
</dbReference>
<evidence type="ECO:0000256" key="2">
    <source>
        <dbReference type="ARBA" id="ARBA00022840"/>
    </source>
</evidence>
<dbReference type="EMBL" id="JAHQCX010000021">
    <property type="protein sequence ID" value="MBU9728609.1"/>
    <property type="molecule type" value="Genomic_DNA"/>
</dbReference>